<evidence type="ECO:0000256" key="3">
    <source>
        <dbReference type="ARBA" id="ARBA00023082"/>
    </source>
</evidence>
<evidence type="ECO:0000256" key="1">
    <source>
        <dbReference type="ARBA" id="ARBA00010641"/>
    </source>
</evidence>
<dbReference type="NCBIfam" id="TIGR02937">
    <property type="entry name" value="sigma70-ECF"/>
    <property type="match status" value="1"/>
</dbReference>
<gene>
    <name evidence="8" type="ORF">HH214_04735</name>
</gene>
<comment type="similarity">
    <text evidence="1">Belongs to the sigma-70 factor family. ECF subfamily.</text>
</comment>
<dbReference type="InterPro" id="IPR007627">
    <property type="entry name" value="RNA_pol_sigma70_r2"/>
</dbReference>
<dbReference type="InterPro" id="IPR036388">
    <property type="entry name" value="WH-like_DNA-bd_sf"/>
</dbReference>
<dbReference type="InterPro" id="IPR039425">
    <property type="entry name" value="RNA_pol_sigma-70-like"/>
</dbReference>
<evidence type="ECO:0000313" key="8">
    <source>
        <dbReference type="EMBL" id="QJD95230.1"/>
    </source>
</evidence>
<keyword evidence="5" id="KW-0804">Transcription</keyword>
<dbReference type="GO" id="GO:0003677">
    <property type="term" value="F:DNA binding"/>
    <property type="evidence" value="ECO:0007669"/>
    <property type="project" value="UniProtKB-KW"/>
</dbReference>
<dbReference type="Gene3D" id="1.10.10.10">
    <property type="entry name" value="Winged helix-like DNA-binding domain superfamily/Winged helix DNA-binding domain"/>
    <property type="match status" value="1"/>
</dbReference>
<dbReference type="Pfam" id="PF04542">
    <property type="entry name" value="Sigma70_r2"/>
    <property type="match status" value="1"/>
</dbReference>
<dbReference type="GO" id="GO:0016987">
    <property type="term" value="F:sigma factor activity"/>
    <property type="evidence" value="ECO:0007669"/>
    <property type="project" value="UniProtKB-KW"/>
</dbReference>
<sequence>MSQPVTLDRVEVIFKENYTPLLSYVNSIVKDQEQSKDVISDLFLHLWQQKDQLQINHIKPYLFRAARNGALKMVTLSNRSLQLSEDTFNVPADIYNPLEKIVVKQSIKIVESLINQLSPLRKEMIELRLLGLKNQEIARVLDITEKKVEYNMREAIEQLGHAIHHSRLDKATVAGGLMVLNLLFTIM</sequence>
<dbReference type="InterPro" id="IPR013324">
    <property type="entry name" value="RNA_pol_sigma_r3/r4-like"/>
</dbReference>
<keyword evidence="4" id="KW-0238">DNA-binding</keyword>
<reference evidence="8 9" key="1">
    <citation type="submission" date="2020-04" db="EMBL/GenBank/DDBJ databases">
        <title>Genome sequencing of novel species.</title>
        <authorList>
            <person name="Heo J."/>
            <person name="Kim S.-J."/>
            <person name="Kim J.-S."/>
            <person name="Hong S.-B."/>
            <person name="Kwon S.-W."/>
        </authorList>
    </citation>
    <scope>NUCLEOTIDE SEQUENCE [LARGE SCALE GENOMIC DNA]</scope>
    <source>
        <strain evidence="8 9">F39-2</strain>
    </source>
</reference>
<dbReference type="PANTHER" id="PTHR43133:SF8">
    <property type="entry name" value="RNA POLYMERASE SIGMA FACTOR HI_1459-RELATED"/>
    <property type="match status" value="1"/>
</dbReference>
<dbReference type="EMBL" id="CP051682">
    <property type="protein sequence ID" value="QJD95230.1"/>
    <property type="molecule type" value="Genomic_DNA"/>
</dbReference>
<protein>
    <submittedName>
        <fullName evidence="8">Sigma-70 family RNA polymerase sigma factor</fullName>
    </submittedName>
</protein>
<evidence type="ECO:0000313" key="9">
    <source>
        <dbReference type="Proteomes" id="UP000503278"/>
    </source>
</evidence>
<accession>A0A7L5DVW2</accession>
<keyword evidence="3" id="KW-0731">Sigma factor</keyword>
<dbReference type="InterPro" id="IPR014284">
    <property type="entry name" value="RNA_pol_sigma-70_dom"/>
</dbReference>
<evidence type="ECO:0000256" key="5">
    <source>
        <dbReference type="ARBA" id="ARBA00023163"/>
    </source>
</evidence>
<dbReference type="InterPro" id="IPR013325">
    <property type="entry name" value="RNA_pol_sigma_r2"/>
</dbReference>
<evidence type="ECO:0000259" key="6">
    <source>
        <dbReference type="Pfam" id="PF04542"/>
    </source>
</evidence>
<dbReference type="RefSeq" id="WP_169606247.1">
    <property type="nucleotide sequence ID" value="NZ_CP051682.1"/>
</dbReference>
<evidence type="ECO:0000256" key="4">
    <source>
        <dbReference type="ARBA" id="ARBA00023125"/>
    </source>
</evidence>
<feature type="domain" description="RNA polymerase sigma-70 region 2" evidence="6">
    <location>
        <begin position="14"/>
        <end position="74"/>
    </location>
</feature>
<dbReference type="KEGG" id="mrob:HH214_04735"/>
<organism evidence="8 9">
    <name type="scientific">Mucilaginibacter robiniae</name>
    <dbReference type="NCBI Taxonomy" id="2728022"/>
    <lineage>
        <taxon>Bacteria</taxon>
        <taxon>Pseudomonadati</taxon>
        <taxon>Bacteroidota</taxon>
        <taxon>Sphingobacteriia</taxon>
        <taxon>Sphingobacteriales</taxon>
        <taxon>Sphingobacteriaceae</taxon>
        <taxon>Mucilaginibacter</taxon>
    </lineage>
</organism>
<feature type="domain" description="RNA polymerase sigma factor 70 region 4 type 2" evidence="7">
    <location>
        <begin position="109"/>
        <end position="159"/>
    </location>
</feature>
<name>A0A7L5DVW2_9SPHI</name>
<dbReference type="SUPFAM" id="SSF88946">
    <property type="entry name" value="Sigma2 domain of RNA polymerase sigma factors"/>
    <property type="match status" value="1"/>
</dbReference>
<dbReference type="InterPro" id="IPR013249">
    <property type="entry name" value="RNA_pol_sigma70_r4_t2"/>
</dbReference>
<evidence type="ECO:0000259" key="7">
    <source>
        <dbReference type="Pfam" id="PF08281"/>
    </source>
</evidence>
<dbReference type="PANTHER" id="PTHR43133">
    <property type="entry name" value="RNA POLYMERASE ECF-TYPE SIGMA FACTO"/>
    <property type="match status" value="1"/>
</dbReference>
<proteinExistence type="inferred from homology"/>
<dbReference type="GO" id="GO:0006352">
    <property type="term" value="P:DNA-templated transcription initiation"/>
    <property type="evidence" value="ECO:0007669"/>
    <property type="project" value="InterPro"/>
</dbReference>
<dbReference type="AlphaFoldDB" id="A0A7L5DVW2"/>
<dbReference type="SUPFAM" id="SSF88659">
    <property type="entry name" value="Sigma3 and sigma4 domains of RNA polymerase sigma factors"/>
    <property type="match status" value="1"/>
</dbReference>
<keyword evidence="2" id="KW-0805">Transcription regulation</keyword>
<keyword evidence="9" id="KW-1185">Reference proteome</keyword>
<dbReference type="Gene3D" id="1.10.1740.10">
    <property type="match status" value="1"/>
</dbReference>
<dbReference type="Pfam" id="PF08281">
    <property type="entry name" value="Sigma70_r4_2"/>
    <property type="match status" value="1"/>
</dbReference>
<dbReference type="Proteomes" id="UP000503278">
    <property type="component" value="Chromosome"/>
</dbReference>
<evidence type="ECO:0000256" key="2">
    <source>
        <dbReference type="ARBA" id="ARBA00023015"/>
    </source>
</evidence>